<evidence type="ECO:0000259" key="1">
    <source>
        <dbReference type="PROSITE" id="PS50911"/>
    </source>
</evidence>
<evidence type="ECO:0000313" key="3">
    <source>
        <dbReference type="Proteomes" id="UP001230220"/>
    </source>
</evidence>
<keyword evidence="3" id="KW-1185">Reference proteome</keyword>
<protein>
    <recommendedName>
        <fullName evidence="1">Peptidase C51 domain-containing protein</fullName>
    </recommendedName>
</protein>
<dbReference type="InterPro" id="IPR007921">
    <property type="entry name" value="CHAP_dom"/>
</dbReference>
<accession>A0ABU0DYX6</accession>
<name>A0ABU0DYX6_9FIRM</name>
<dbReference type="Gene3D" id="3.90.1720.10">
    <property type="entry name" value="endopeptidase domain like (from Nostoc punctiforme)"/>
    <property type="match status" value="1"/>
</dbReference>
<organism evidence="2 3">
    <name type="scientific">Breznakia pachnodae</name>
    <dbReference type="NCBI Taxonomy" id="265178"/>
    <lineage>
        <taxon>Bacteria</taxon>
        <taxon>Bacillati</taxon>
        <taxon>Bacillota</taxon>
        <taxon>Erysipelotrichia</taxon>
        <taxon>Erysipelotrichales</taxon>
        <taxon>Erysipelotrichaceae</taxon>
        <taxon>Breznakia</taxon>
    </lineage>
</organism>
<dbReference type="EMBL" id="JAUSUR010000001">
    <property type="protein sequence ID" value="MDQ0359693.1"/>
    <property type="molecule type" value="Genomic_DNA"/>
</dbReference>
<comment type="caution">
    <text evidence="2">The sequence shown here is derived from an EMBL/GenBank/DDBJ whole genome shotgun (WGS) entry which is preliminary data.</text>
</comment>
<dbReference type="RefSeq" id="WP_307405021.1">
    <property type="nucleotide sequence ID" value="NZ_JAUSUR010000001.1"/>
</dbReference>
<proteinExistence type="predicted"/>
<reference evidence="2 3" key="1">
    <citation type="submission" date="2023-07" db="EMBL/GenBank/DDBJ databases">
        <title>Genomic Encyclopedia of Type Strains, Phase IV (KMG-IV): sequencing the most valuable type-strain genomes for metagenomic binning, comparative biology and taxonomic classification.</title>
        <authorList>
            <person name="Goeker M."/>
        </authorList>
    </citation>
    <scope>NUCLEOTIDE SEQUENCE [LARGE SCALE GENOMIC DNA]</scope>
    <source>
        <strain evidence="2 3">DSM 16784</strain>
    </source>
</reference>
<gene>
    <name evidence="2" type="ORF">J2S15_000424</name>
</gene>
<sequence>MSNIMTPHEFYLKTIGKAIDRDGYYGAQCWDLFDYFNGLMGYPRINCTTTGYVKDIANNMNSNGILKNYDSVAKDEHMQDGDWIVWGEVPQSPYSHIAMIRKIDGKDSLRSGEYIVTVLGQNQAGTQKATQIQMSTYGVLRIFRPKAYVKEVTQVKDLGYLTIPKSGTFQFSVDSVRIRTKPSTQGVVVKNAKNEELCYGSGMKVNYVNYHHADGYTWIEYNRSVGGKAYVAICDKNGNSWGKVL</sequence>
<feature type="domain" description="Peptidase C51" evidence="1">
    <location>
        <begin position="4"/>
        <end position="150"/>
    </location>
</feature>
<dbReference type="Gene3D" id="2.30.30.40">
    <property type="entry name" value="SH3 Domains"/>
    <property type="match status" value="1"/>
</dbReference>
<dbReference type="PROSITE" id="PS50911">
    <property type="entry name" value="CHAP"/>
    <property type="match status" value="1"/>
</dbReference>
<evidence type="ECO:0000313" key="2">
    <source>
        <dbReference type="EMBL" id="MDQ0359693.1"/>
    </source>
</evidence>
<dbReference type="Proteomes" id="UP001230220">
    <property type="component" value="Unassembled WGS sequence"/>
</dbReference>